<reference evidence="1" key="1">
    <citation type="submission" date="2022-07" db="EMBL/GenBank/DDBJ databases">
        <authorList>
            <person name="Macas J."/>
            <person name="Novak P."/>
            <person name="Neumann P."/>
        </authorList>
    </citation>
    <scope>NUCLEOTIDE SEQUENCE</scope>
</reference>
<accession>A0AAV0DB84</accession>
<evidence type="ECO:0000313" key="2">
    <source>
        <dbReference type="Proteomes" id="UP001152523"/>
    </source>
</evidence>
<organism evidence="1 2">
    <name type="scientific">Cuscuta epithymum</name>
    <dbReference type="NCBI Taxonomy" id="186058"/>
    <lineage>
        <taxon>Eukaryota</taxon>
        <taxon>Viridiplantae</taxon>
        <taxon>Streptophyta</taxon>
        <taxon>Embryophyta</taxon>
        <taxon>Tracheophyta</taxon>
        <taxon>Spermatophyta</taxon>
        <taxon>Magnoliopsida</taxon>
        <taxon>eudicotyledons</taxon>
        <taxon>Gunneridae</taxon>
        <taxon>Pentapetalae</taxon>
        <taxon>asterids</taxon>
        <taxon>lamiids</taxon>
        <taxon>Solanales</taxon>
        <taxon>Convolvulaceae</taxon>
        <taxon>Cuscuteae</taxon>
        <taxon>Cuscuta</taxon>
        <taxon>Cuscuta subgen. Cuscuta</taxon>
    </lineage>
</organism>
<comment type="caution">
    <text evidence="1">The sequence shown here is derived from an EMBL/GenBank/DDBJ whole genome shotgun (WGS) entry which is preliminary data.</text>
</comment>
<proteinExistence type="predicted"/>
<dbReference type="EMBL" id="CAMAPF010000075">
    <property type="protein sequence ID" value="CAH9093152.1"/>
    <property type="molecule type" value="Genomic_DNA"/>
</dbReference>
<dbReference type="AlphaFoldDB" id="A0AAV0DB84"/>
<gene>
    <name evidence="1" type="ORF">CEPIT_LOCUS12390</name>
</gene>
<dbReference type="Proteomes" id="UP001152523">
    <property type="component" value="Unassembled WGS sequence"/>
</dbReference>
<sequence>MCNKRKSPNVCLQSQFGQPHHYSLLHIAESQKQQHAVFQALLSEHSLQISNLNRSRYNLFNAKPQSLHPALRPIYRTLSKEGNSFKSLLRGMKSPEEQLKKILSPTMLLLLGFSNPNGQQI</sequence>
<evidence type="ECO:0000313" key="1">
    <source>
        <dbReference type="EMBL" id="CAH9093152.1"/>
    </source>
</evidence>
<protein>
    <submittedName>
        <fullName evidence="1">Uncharacterized protein</fullName>
    </submittedName>
</protein>
<keyword evidence="2" id="KW-1185">Reference proteome</keyword>
<name>A0AAV0DB84_9ASTE</name>